<evidence type="ECO:0000313" key="4">
    <source>
        <dbReference type="EMBL" id="CAD7433604.1"/>
    </source>
</evidence>
<dbReference type="Pfam" id="PF01498">
    <property type="entry name" value="HTH_Tnp_Tc3_2"/>
    <property type="match status" value="1"/>
</dbReference>
<name>A0A7R9EGL5_9NEOP</name>
<feature type="domain" description="Transposase Tc1-like" evidence="3">
    <location>
        <begin position="340"/>
        <end position="406"/>
    </location>
</feature>
<dbReference type="GO" id="GO:0015074">
    <property type="term" value="P:DNA integration"/>
    <property type="evidence" value="ECO:0007669"/>
    <property type="project" value="InterPro"/>
</dbReference>
<protein>
    <recommendedName>
        <fullName evidence="3">Transposase Tc1-like domain-containing protein</fullName>
    </recommendedName>
</protein>
<dbReference type="Gene3D" id="3.30.420.10">
    <property type="entry name" value="Ribonuclease H-like superfamily/Ribonuclease H"/>
    <property type="match status" value="1"/>
</dbReference>
<feature type="compositionally biased region" description="Basic and acidic residues" evidence="2">
    <location>
        <begin position="216"/>
        <end position="228"/>
    </location>
</feature>
<dbReference type="AlphaFoldDB" id="A0A7R9EGL5"/>
<dbReference type="GO" id="GO:0005634">
    <property type="term" value="C:nucleus"/>
    <property type="evidence" value="ECO:0007669"/>
    <property type="project" value="UniProtKB-SubCell"/>
</dbReference>
<dbReference type="GO" id="GO:0003677">
    <property type="term" value="F:DNA binding"/>
    <property type="evidence" value="ECO:0007669"/>
    <property type="project" value="InterPro"/>
</dbReference>
<dbReference type="GO" id="GO:0006313">
    <property type="term" value="P:DNA transposition"/>
    <property type="evidence" value="ECO:0007669"/>
    <property type="project" value="InterPro"/>
</dbReference>
<accession>A0A7R9EGL5</accession>
<dbReference type="SUPFAM" id="SSF46689">
    <property type="entry name" value="Homeodomain-like"/>
    <property type="match status" value="1"/>
</dbReference>
<feature type="compositionally biased region" description="Polar residues" evidence="2">
    <location>
        <begin position="824"/>
        <end position="844"/>
    </location>
</feature>
<organism evidence="4">
    <name type="scientific">Timema monikensis</name>
    <dbReference type="NCBI Taxonomy" id="170555"/>
    <lineage>
        <taxon>Eukaryota</taxon>
        <taxon>Metazoa</taxon>
        <taxon>Ecdysozoa</taxon>
        <taxon>Arthropoda</taxon>
        <taxon>Hexapoda</taxon>
        <taxon>Insecta</taxon>
        <taxon>Pterygota</taxon>
        <taxon>Neoptera</taxon>
        <taxon>Polyneoptera</taxon>
        <taxon>Phasmatodea</taxon>
        <taxon>Timematodea</taxon>
        <taxon>Timematoidea</taxon>
        <taxon>Timematidae</taxon>
        <taxon>Timema</taxon>
    </lineage>
</organism>
<evidence type="ECO:0000259" key="3">
    <source>
        <dbReference type="Pfam" id="PF01498"/>
    </source>
</evidence>
<dbReference type="Pfam" id="PF13384">
    <property type="entry name" value="HTH_23"/>
    <property type="match status" value="1"/>
</dbReference>
<dbReference type="InterPro" id="IPR036397">
    <property type="entry name" value="RNaseH_sf"/>
</dbReference>
<gene>
    <name evidence="4" type="ORF">TMSB3V08_LOCUS10275</name>
</gene>
<proteinExistence type="predicted"/>
<feature type="region of interest" description="Disordered" evidence="2">
    <location>
        <begin position="216"/>
        <end position="237"/>
    </location>
</feature>
<feature type="region of interest" description="Disordered" evidence="2">
    <location>
        <begin position="973"/>
        <end position="1009"/>
    </location>
</feature>
<dbReference type="InterPro" id="IPR009057">
    <property type="entry name" value="Homeodomain-like_sf"/>
</dbReference>
<comment type="subcellular location">
    <subcellularLocation>
        <location evidence="1">Nucleus</location>
    </subcellularLocation>
</comment>
<dbReference type="EMBL" id="OB796604">
    <property type="protein sequence ID" value="CAD7433604.1"/>
    <property type="molecule type" value="Genomic_DNA"/>
</dbReference>
<sequence length="1009" mass="114943">METETSLPSPMSIPSHFLLTSPWVWTLYKAREEKYSRLGLNLDIPLFGGLVHWESSTLDYAATEVSHMPVIEAEIHRALSHFPGLSREPCVFAMVTALALMTALGREALDLLKVLGRDKSRQAFHLASKCFVPFHVGLAFPRDAPYSGVMSHVVVRALQSGLVRKLKREVEWELRRSSTGTLLQRNRVTCWLLLPNRKPAFTTPVSRTLLVGFDSVDKGSKRQGDGPRKSSPPPISSRRLTLNWRRSIPFHPYCDMKNEQMTWWSRVNSAMERYGRLSEADKGRILGLVEAGYTDSEISRAIPCSRKSVSLWKSRWENENSLKCRHGGGALRKTTREQDAALVSVSQASPYLTSRQIAARVGVNLSKDTNLERLREGGLQSFTAASKQILTERQKLARMNFAQENLERPLEFWRIAITDEKVWSSSNDGRVLVYRPKYTRFQPPYVHHRRYSGRFSVSSWGFRQHPGFTTWIIIRRQYLGFTAWITICRHYHGQTTCITVSCWGILFLMNAACRQLTMEQDRINEKRMVNLGCEAERRITFDMFRQLGYRLEDMSDIKISNGSLEYYIAEVDKGYSERCDSSIHWLGRHNPRMWEASQSIESCSTSCPVYKLKEGDEAEILQEENALCAVLDRIEREEYDRVKCLSELEKYRPYNVRRLEGDEEVSEEENEPNIISLDCVGRVRLPDHFITMSPKVLEPAPRLRAMYRMNPQQRVALLKTADKKLVDSVCECAYNTLKGRVPLKNAQKTKLRAQAGFAQADQTRRVLEEEETTTRSEGRSVLDLTLSPFNQRCPRFLIQQVNNGTHEKDDIGVPGNITPLRATPPTSGIGNKSSSLRVGQGNGKKSSLQNLTTSLIGLYNKTCYSAICTLVNTTTEVPVLPIPALLNTISAQARKKAELLLEHIISRGGISWDSNGEVSIQDTPLRGSNIVDLVNDLVRARRHSEPSGWREFLTALQKINVPKEFIVNPKRLAPIRNPTPVPQPLTPSQRPKKKKMKREDENRWLPFRA</sequence>
<dbReference type="InterPro" id="IPR002492">
    <property type="entry name" value="Transposase_Tc1-like"/>
</dbReference>
<reference evidence="4" key="1">
    <citation type="submission" date="2020-11" db="EMBL/GenBank/DDBJ databases">
        <authorList>
            <person name="Tran Van P."/>
        </authorList>
    </citation>
    <scope>NUCLEOTIDE SEQUENCE</scope>
</reference>
<feature type="region of interest" description="Disordered" evidence="2">
    <location>
        <begin position="807"/>
        <end position="844"/>
    </location>
</feature>
<evidence type="ECO:0000256" key="1">
    <source>
        <dbReference type="ARBA" id="ARBA00004123"/>
    </source>
</evidence>
<evidence type="ECO:0000256" key="2">
    <source>
        <dbReference type="SAM" id="MobiDB-lite"/>
    </source>
</evidence>